<organism evidence="1">
    <name type="scientific">Rhizophora mucronata</name>
    <name type="common">Asiatic mangrove</name>
    <dbReference type="NCBI Taxonomy" id="61149"/>
    <lineage>
        <taxon>Eukaryota</taxon>
        <taxon>Viridiplantae</taxon>
        <taxon>Streptophyta</taxon>
        <taxon>Embryophyta</taxon>
        <taxon>Tracheophyta</taxon>
        <taxon>Spermatophyta</taxon>
        <taxon>Magnoliopsida</taxon>
        <taxon>eudicotyledons</taxon>
        <taxon>Gunneridae</taxon>
        <taxon>Pentapetalae</taxon>
        <taxon>rosids</taxon>
        <taxon>fabids</taxon>
        <taxon>Malpighiales</taxon>
        <taxon>Rhizophoraceae</taxon>
        <taxon>Rhizophora</taxon>
    </lineage>
</organism>
<accession>A0A2P2N4N5</accession>
<dbReference type="EMBL" id="GGEC01056987">
    <property type="protein sequence ID" value="MBX37471.1"/>
    <property type="molecule type" value="Transcribed_RNA"/>
</dbReference>
<reference evidence="1" key="1">
    <citation type="submission" date="2018-02" db="EMBL/GenBank/DDBJ databases">
        <title>Rhizophora mucronata_Transcriptome.</title>
        <authorList>
            <person name="Meera S.P."/>
            <person name="Sreeshan A."/>
            <person name="Augustine A."/>
        </authorList>
    </citation>
    <scope>NUCLEOTIDE SEQUENCE</scope>
    <source>
        <tissue evidence="1">Leaf</tissue>
    </source>
</reference>
<proteinExistence type="predicted"/>
<evidence type="ECO:0000313" key="1">
    <source>
        <dbReference type="EMBL" id="MBX37471.1"/>
    </source>
</evidence>
<name>A0A2P2N4N5_RHIMU</name>
<dbReference type="AlphaFoldDB" id="A0A2P2N4N5"/>
<protein>
    <submittedName>
        <fullName evidence="1">Uncharacterized protein</fullName>
    </submittedName>
</protein>
<sequence>MLQHLVNETLMWNIICLLYITHGRFEKTSCDNIGYSYFDVRYQEAHKT</sequence>